<dbReference type="Pfam" id="PF14175">
    <property type="entry name" value="YaaC"/>
    <property type="match status" value="1"/>
</dbReference>
<evidence type="ECO:0000313" key="1">
    <source>
        <dbReference type="EMBL" id="ALO17376.1"/>
    </source>
</evidence>
<keyword evidence="2" id="KW-1185">Reference proteome</keyword>
<dbReference type="RefSeq" id="WP_057954653.1">
    <property type="nucleotide sequence ID" value="NZ_CP013118.1"/>
</dbReference>
<reference evidence="1 2" key="1">
    <citation type="submission" date="2015-11" db="EMBL/GenBank/DDBJ databases">
        <title>Description and complete genome sequence of a novel strain predominating in hypersaline microbial mats and representing a new family of the Bacteriodetes phylum.</title>
        <authorList>
            <person name="Spring S."/>
            <person name="Bunk B."/>
            <person name="Sproer C."/>
            <person name="Klenk H.-P."/>
        </authorList>
    </citation>
    <scope>NUCLEOTIDE SEQUENCE [LARGE SCALE GENOMIC DNA]</scope>
    <source>
        <strain evidence="1 2">L21-Spi-D4</strain>
    </source>
</reference>
<gene>
    <name evidence="1" type="ORF">L21SP5_03781</name>
</gene>
<evidence type="ECO:0008006" key="3">
    <source>
        <dbReference type="Google" id="ProtNLM"/>
    </source>
</evidence>
<name>A0A0S2I4X3_9BACT</name>
<dbReference type="OrthoDB" id="7041536at2"/>
<dbReference type="KEGG" id="blq:L21SP5_03781"/>
<evidence type="ECO:0000313" key="2">
    <source>
        <dbReference type="Proteomes" id="UP000064893"/>
    </source>
</evidence>
<dbReference type="AlphaFoldDB" id="A0A0S2I4X3"/>
<proteinExistence type="predicted"/>
<dbReference type="Proteomes" id="UP000064893">
    <property type="component" value="Chromosome"/>
</dbReference>
<dbReference type="InterPro" id="IPR026988">
    <property type="entry name" value="YaaC-like"/>
</dbReference>
<accession>A0A0S2I4X3</accession>
<protein>
    <recommendedName>
        <fullName evidence="3">YaaC-like Protein</fullName>
    </recommendedName>
</protein>
<organism evidence="1 2">
    <name type="scientific">Salinivirga cyanobacteriivorans</name>
    <dbReference type="NCBI Taxonomy" id="1307839"/>
    <lineage>
        <taxon>Bacteria</taxon>
        <taxon>Pseudomonadati</taxon>
        <taxon>Bacteroidota</taxon>
        <taxon>Bacteroidia</taxon>
        <taxon>Bacteroidales</taxon>
        <taxon>Salinivirgaceae</taxon>
        <taxon>Salinivirga</taxon>
    </lineage>
</organism>
<sequence>MRRLQHIGHIEKSIILRTENPIEEIWSYFLRFSDFNYIKNSWTNRDDCEYIYVTICIKQSYEYYKASLGLSLNTRPLLLYYSFLNLTKATLYIAQDERPPDYHGLCKENIEKDIKSIDDILDFSAEVNNGVFKKLAELLDFNINLNKRLTLADFLKNSIELNNDYSHYFKQSPSFIIPKVDSFLDGELNITFNVGFLKDDSEKINRIKTTFKNFEFEQNEMNLIFKKKIDLNTGQPGEYDKKAWDILKEYFLLSVFNDNKYHMNINDKESLLPNSLAYFGILYILSSIVRYKPDKLHNLIMDRDTSVNWMLDKICSVTERVYPNLMLNLLGNQFYKFTKHL</sequence>
<dbReference type="EMBL" id="CP013118">
    <property type="protein sequence ID" value="ALO17376.1"/>
    <property type="molecule type" value="Genomic_DNA"/>
</dbReference>